<feature type="transmembrane region" description="Helical" evidence="1">
    <location>
        <begin position="78"/>
        <end position="102"/>
    </location>
</feature>
<evidence type="ECO:0008006" key="4">
    <source>
        <dbReference type="Google" id="ProtNLM"/>
    </source>
</evidence>
<evidence type="ECO:0000313" key="2">
    <source>
        <dbReference type="EMBL" id="OAJ39624.1"/>
    </source>
</evidence>
<keyword evidence="1" id="KW-0472">Membrane</keyword>
<dbReference type="STRING" id="403673.A0A177WIY0"/>
<gene>
    <name evidence="2" type="ORF">BDEG_23456</name>
</gene>
<name>A0A177WIY0_BATDL</name>
<dbReference type="AlphaFoldDB" id="A0A177WIY0"/>
<keyword evidence="1" id="KW-1133">Transmembrane helix</keyword>
<dbReference type="EMBL" id="DS022303">
    <property type="protein sequence ID" value="OAJ39624.1"/>
    <property type="molecule type" value="Genomic_DNA"/>
</dbReference>
<organism evidence="2 3">
    <name type="scientific">Batrachochytrium dendrobatidis (strain JEL423)</name>
    <dbReference type="NCBI Taxonomy" id="403673"/>
    <lineage>
        <taxon>Eukaryota</taxon>
        <taxon>Fungi</taxon>
        <taxon>Fungi incertae sedis</taxon>
        <taxon>Chytridiomycota</taxon>
        <taxon>Chytridiomycota incertae sedis</taxon>
        <taxon>Chytridiomycetes</taxon>
        <taxon>Rhizophydiales</taxon>
        <taxon>Rhizophydiales incertae sedis</taxon>
        <taxon>Batrachochytrium</taxon>
    </lineage>
</organism>
<evidence type="ECO:0000256" key="1">
    <source>
        <dbReference type="SAM" id="Phobius"/>
    </source>
</evidence>
<reference evidence="2 3" key="2">
    <citation type="submission" date="2016-05" db="EMBL/GenBank/DDBJ databases">
        <title>Lineage-specific infection strategies underlie the spectrum of fungal disease in amphibians.</title>
        <authorList>
            <person name="Cuomo C.A."/>
            <person name="Farrer R.A."/>
            <person name="James T."/>
            <person name="Longcore J."/>
            <person name="Birren B."/>
        </authorList>
    </citation>
    <scope>NUCLEOTIDE SEQUENCE [LARGE SCALE GENOMIC DNA]</scope>
    <source>
        <strain evidence="2 3">JEL423</strain>
    </source>
</reference>
<keyword evidence="1" id="KW-0812">Transmembrane</keyword>
<dbReference type="Proteomes" id="UP000077115">
    <property type="component" value="Unassembled WGS sequence"/>
</dbReference>
<proteinExistence type="predicted"/>
<evidence type="ECO:0000313" key="3">
    <source>
        <dbReference type="Proteomes" id="UP000077115"/>
    </source>
</evidence>
<protein>
    <recommendedName>
        <fullName evidence="4">CDR ABC transporter domain-containing protein</fullName>
    </recommendedName>
</protein>
<accession>A0A177WIY0</accession>
<dbReference type="VEuPathDB" id="FungiDB:BDEG_23456"/>
<sequence length="106" mass="11940">MSGMLSSNMPLVLDRLNRISPIPYLTRLMAINEFQSNVIYTCTQQEILTGTCMYHTGSDVLKLLSGSTDTMAFESNKFVLYIVVGCVLAVAYRLIAYMVLLFKVRM</sequence>
<reference evidence="2 3" key="1">
    <citation type="submission" date="2006-10" db="EMBL/GenBank/DDBJ databases">
        <title>The Genome Sequence of Batrachochytrium dendrobatidis JEL423.</title>
        <authorList>
            <consortium name="The Broad Institute Genome Sequencing Platform"/>
            <person name="Birren B."/>
            <person name="Lander E."/>
            <person name="Galagan J."/>
            <person name="Cuomo C."/>
            <person name="Devon K."/>
            <person name="Jaffe D."/>
            <person name="Butler J."/>
            <person name="Alvarez P."/>
            <person name="Gnerre S."/>
            <person name="Grabherr M."/>
            <person name="Kleber M."/>
            <person name="Mauceli E."/>
            <person name="Brockman W."/>
            <person name="Young S."/>
            <person name="LaButti K."/>
            <person name="Sykes S."/>
            <person name="DeCaprio D."/>
            <person name="Crawford M."/>
            <person name="Koehrsen M."/>
            <person name="Engels R."/>
            <person name="Montgomery P."/>
            <person name="Pearson M."/>
            <person name="Howarth C."/>
            <person name="Larson L."/>
            <person name="White J."/>
            <person name="O'Leary S."/>
            <person name="Kodira C."/>
            <person name="Zeng Q."/>
            <person name="Yandava C."/>
            <person name="Alvarado L."/>
            <person name="Longcore J."/>
            <person name="James T."/>
        </authorList>
    </citation>
    <scope>NUCLEOTIDE SEQUENCE [LARGE SCALE GENOMIC DNA]</scope>
    <source>
        <strain evidence="2 3">JEL423</strain>
    </source>
</reference>
<dbReference type="OrthoDB" id="66620at2759"/>